<feature type="domain" description="Major facilitator superfamily (MFS) profile" evidence="7">
    <location>
        <begin position="20"/>
        <end position="396"/>
    </location>
</feature>
<evidence type="ECO:0000256" key="3">
    <source>
        <dbReference type="ARBA" id="ARBA00022692"/>
    </source>
</evidence>
<feature type="transmembrane region" description="Helical" evidence="6">
    <location>
        <begin position="111"/>
        <end position="132"/>
    </location>
</feature>
<dbReference type="Gene3D" id="1.20.1250.20">
    <property type="entry name" value="MFS general substrate transporter like domains"/>
    <property type="match status" value="1"/>
</dbReference>
<name>A0A917UXH0_9MICO</name>
<proteinExistence type="predicted"/>
<feature type="transmembrane region" description="Helical" evidence="6">
    <location>
        <begin position="172"/>
        <end position="190"/>
    </location>
</feature>
<feature type="transmembrane region" description="Helical" evidence="6">
    <location>
        <begin position="217"/>
        <end position="240"/>
    </location>
</feature>
<dbReference type="GO" id="GO:0005886">
    <property type="term" value="C:plasma membrane"/>
    <property type="evidence" value="ECO:0007669"/>
    <property type="project" value="UniProtKB-SubCell"/>
</dbReference>
<dbReference type="GO" id="GO:0022857">
    <property type="term" value="F:transmembrane transporter activity"/>
    <property type="evidence" value="ECO:0007669"/>
    <property type="project" value="InterPro"/>
</dbReference>
<dbReference type="AlphaFoldDB" id="A0A917UXH0"/>
<evidence type="ECO:0000256" key="1">
    <source>
        <dbReference type="ARBA" id="ARBA00004651"/>
    </source>
</evidence>
<evidence type="ECO:0000256" key="5">
    <source>
        <dbReference type="ARBA" id="ARBA00023136"/>
    </source>
</evidence>
<feature type="transmembrane region" description="Helical" evidence="6">
    <location>
        <begin position="252"/>
        <end position="273"/>
    </location>
</feature>
<keyword evidence="2" id="KW-1003">Cell membrane</keyword>
<dbReference type="CDD" id="cd17324">
    <property type="entry name" value="MFS_NepI_like"/>
    <property type="match status" value="1"/>
</dbReference>
<dbReference type="EMBL" id="BMMD01000028">
    <property type="protein sequence ID" value="GGJ92579.1"/>
    <property type="molecule type" value="Genomic_DNA"/>
</dbReference>
<keyword evidence="3 6" id="KW-0812">Transmembrane</keyword>
<dbReference type="InterPro" id="IPR050189">
    <property type="entry name" value="MFS_Efflux_Transporters"/>
</dbReference>
<reference evidence="8" key="1">
    <citation type="journal article" date="2014" name="Int. J. Syst. Evol. Microbiol.">
        <title>Complete genome sequence of Corynebacterium casei LMG S-19264T (=DSM 44701T), isolated from a smear-ripened cheese.</title>
        <authorList>
            <consortium name="US DOE Joint Genome Institute (JGI-PGF)"/>
            <person name="Walter F."/>
            <person name="Albersmeier A."/>
            <person name="Kalinowski J."/>
            <person name="Ruckert C."/>
        </authorList>
    </citation>
    <scope>NUCLEOTIDE SEQUENCE</scope>
    <source>
        <strain evidence="8">CGMCC 1.8984</strain>
    </source>
</reference>
<feature type="transmembrane region" description="Helical" evidence="6">
    <location>
        <begin position="86"/>
        <end position="105"/>
    </location>
</feature>
<keyword evidence="5 6" id="KW-0472">Membrane</keyword>
<reference evidence="8" key="2">
    <citation type="submission" date="2020-09" db="EMBL/GenBank/DDBJ databases">
        <authorList>
            <person name="Sun Q."/>
            <person name="Zhou Y."/>
        </authorList>
    </citation>
    <scope>NUCLEOTIDE SEQUENCE</scope>
    <source>
        <strain evidence="8">CGMCC 1.8984</strain>
    </source>
</reference>
<keyword evidence="9" id="KW-1185">Reference proteome</keyword>
<feature type="transmembrane region" description="Helical" evidence="6">
    <location>
        <begin position="144"/>
        <end position="166"/>
    </location>
</feature>
<protein>
    <submittedName>
        <fullName evidence="8">MFS transporter</fullName>
    </submittedName>
</protein>
<comment type="caution">
    <text evidence="8">The sequence shown here is derived from an EMBL/GenBank/DDBJ whole genome shotgun (WGS) entry which is preliminary data.</text>
</comment>
<dbReference type="RefSeq" id="WP_188744582.1">
    <property type="nucleotide sequence ID" value="NZ_BAABFW010000064.1"/>
</dbReference>
<dbReference type="InterPro" id="IPR020846">
    <property type="entry name" value="MFS_dom"/>
</dbReference>
<dbReference type="PANTHER" id="PTHR43124">
    <property type="entry name" value="PURINE EFFLUX PUMP PBUE"/>
    <property type="match status" value="1"/>
</dbReference>
<gene>
    <name evidence="8" type="ORF">GCM10011372_33880</name>
</gene>
<dbReference type="InterPro" id="IPR011701">
    <property type="entry name" value="MFS"/>
</dbReference>
<evidence type="ECO:0000256" key="4">
    <source>
        <dbReference type="ARBA" id="ARBA00022989"/>
    </source>
</evidence>
<feature type="transmembrane region" description="Helical" evidence="6">
    <location>
        <begin position="337"/>
        <end position="363"/>
    </location>
</feature>
<feature type="transmembrane region" description="Helical" evidence="6">
    <location>
        <begin position="21"/>
        <end position="41"/>
    </location>
</feature>
<feature type="transmembrane region" description="Helical" evidence="6">
    <location>
        <begin position="306"/>
        <end position="325"/>
    </location>
</feature>
<dbReference type="InterPro" id="IPR036259">
    <property type="entry name" value="MFS_trans_sf"/>
</dbReference>
<evidence type="ECO:0000313" key="9">
    <source>
        <dbReference type="Proteomes" id="UP000636956"/>
    </source>
</evidence>
<evidence type="ECO:0000313" key="8">
    <source>
        <dbReference type="EMBL" id="GGJ92579.1"/>
    </source>
</evidence>
<evidence type="ECO:0000256" key="2">
    <source>
        <dbReference type="ARBA" id="ARBA00022475"/>
    </source>
</evidence>
<sequence>MSQTTALPAASAATRTPWFTLIVLAFAVFATVTVEMIPAGLLPAMSAEFDVSAAQIGLLVSLWSATIIVSSLPVVRLAARVDRRMLIVAALAVMAIANVATALAPTFEVALGVRIVAAVAHGAFWSIVMVYATSLVDPRVSGRTVAVVSAGASGATVVGIPFGTLVGQAADWRLVFGGLAAVLAAVAIVIQRRLPRRPAARPAPSRERRRDRSFRPVLAAAIACLLTSAASFTLFTYIAPYLTDVAGLPASWISPLLFGFGAAGIAGIVIAALTADRWPVASLVLMSALFAVALAALGVAAQSATAVIAGILAWGLAIGGLPAMLQSRLLGVASPELRATASALMVVFFNAGIAIGATLGGVLEQGVDLVAAALAAAGLAVLATGAVVASRLLAGR</sequence>
<dbReference type="PANTHER" id="PTHR43124:SF3">
    <property type="entry name" value="CHLORAMPHENICOL EFFLUX PUMP RV0191"/>
    <property type="match status" value="1"/>
</dbReference>
<keyword evidence="4 6" id="KW-1133">Transmembrane helix</keyword>
<dbReference type="PROSITE" id="PS50850">
    <property type="entry name" value="MFS"/>
    <property type="match status" value="1"/>
</dbReference>
<accession>A0A917UXH0</accession>
<evidence type="ECO:0000259" key="7">
    <source>
        <dbReference type="PROSITE" id="PS50850"/>
    </source>
</evidence>
<organism evidence="8 9">
    <name type="scientific">Agromyces bauzanensis</name>
    <dbReference type="NCBI Taxonomy" id="1308924"/>
    <lineage>
        <taxon>Bacteria</taxon>
        <taxon>Bacillati</taxon>
        <taxon>Actinomycetota</taxon>
        <taxon>Actinomycetes</taxon>
        <taxon>Micrococcales</taxon>
        <taxon>Microbacteriaceae</taxon>
        <taxon>Agromyces</taxon>
    </lineage>
</organism>
<feature type="transmembrane region" description="Helical" evidence="6">
    <location>
        <begin position="369"/>
        <end position="394"/>
    </location>
</feature>
<feature type="transmembrane region" description="Helical" evidence="6">
    <location>
        <begin position="280"/>
        <end position="300"/>
    </location>
</feature>
<evidence type="ECO:0000256" key="6">
    <source>
        <dbReference type="SAM" id="Phobius"/>
    </source>
</evidence>
<feature type="transmembrane region" description="Helical" evidence="6">
    <location>
        <begin position="53"/>
        <end position="74"/>
    </location>
</feature>
<dbReference type="Proteomes" id="UP000636956">
    <property type="component" value="Unassembled WGS sequence"/>
</dbReference>
<dbReference type="Pfam" id="PF07690">
    <property type="entry name" value="MFS_1"/>
    <property type="match status" value="1"/>
</dbReference>
<comment type="subcellular location">
    <subcellularLocation>
        <location evidence="1">Cell membrane</location>
        <topology evidence="1">Multi-pass membrane protein</topology>
    </subcellularLocation>
</comment>
<dbReference type="SUPFAM" id="SSF103473">
    <property type="entry name" value="MFS general substrate transporter"/>
    <property type="match status" value="1"/>
</dbReference>